<keyword evidence="1" id="KW-0812">Transmembrane</keyword>
<evidence type="ECO:0000256" key="1">
    <source>
        <dbReference type="SAM" id="Phobius"/>
    </source>
</evidence>
<comment type="caution">
    <text evidence="2">The sequence shown here is derived from an EMBL/GenBank/DDBJ whole genome shotgun (WGS) entry which is preliminary data.</text>
</comment>
<dbReference type="AlphaFoldDB" id="A0A8S1H3L4"/>
<name>A0A8S1H3L4_9PELO</name>
<reference evidence="2" key="1">
    <citation type="submission" date="2020-10" db="EMBL/GenBank/DDBJ databases">
        <authorList>
            <person name="Kikuchi T."/>
        </authorList>
    </citation>
    <scope>NUCLEOTIDE SEQUENCE</scope>
    <source>
        <strain evidence="2">NKZ352</strain>
    </source>
</reference>
<protein>
    <submittedName>
        <fullName evidence="2">Uncharacterized protein</fullName>
    </submittedName>
</protein>
<feature type="transmembrane region" description="Helical" evidence="1">
    <location>
        <begin position="80"/>
        <end position="103"/>
    </location>
</feature>
<keyword evidence="1" id="KW-1133">Transmembrane helix</keyword>
<evidence type="ECO:0000313" key="2">
    <source>
        <dbReference type="EMBL" id="CAD6189932.1"/>
    </source>
</evidence>
<evidence type="ECO:0000313" key="3">
    <source>
        <dbReference type="Proteomes" id="UP000835052"/>
    </source>
</evidence>
<dbReference type="OrthoDB" id="5798875at2759"/>
<feature type="transmembrane region" description="Helical" evidence="1">
    <location>
        <begin position="49"/>
        <end position="68"/>
    </location>
</feature>
<accession>A0A8S1H3L4</accession>
<organism evidence="2 3">
    <name type="scientific">Caenorhabditis auriculariae</name>
    <dbReference type="NCBI Taxonomy" id="2777116"/>
    <lineage>
        <taxon>Eukaryota</taxon>
        <taxon>Metazoa</taxon>
        <taxon>Ecdysozoa</taxon>
        <taxon>Nematoda</taxon>
        <taxon>Chromadorea</taxon>
        <taxon>Rhabditida</taxon>
        <taxon>Rhabditina</taxon>
        <taxon>Rhabditomorpha</taxon>
        <taxon>Rhabditoidea</taxon>
        <taxon>Rhabditidae</taxon>
        <taxon>Peloderinae</taxon>
        <taxon>Caenorhabditis</taxon>
    </lineage>
</organism>
<keyword evidence="3" id="KW-1185">Reference proteome</keyword>
<keyword evidence="1" id="KW-0472">Membrane</keyword>
<sequence>MPAEGKPYKYLIVYPFSVLTTTKILLLILYSLSLFAWEESGRNRGLLDVAILDICLCGLSAISLWFIVQKFYWKKLELIFDLAGSFFSAIALISSLISTPSIFSQPNLNFPPSNPDFVAFRVILVHPRDVEQQAHVDSSAGDSLTMAREVAGSVPVEGKSHPKSEITPLCWDASGKPQNRYPKLALLPSFDRPDKRELEQVVLSSTNCLPTHLPTEPFRYPALFAPPT</sequence>
<dbReference type="EMBL" id="CAJGYM010000013">
    <property type="protein sequence ID" value="CAD6189932.1"/>
    <property type="molecule type" value="Genomic_DNA"/>
</dbReference>
<proteinExistence type="predicted"/>
<feature type="transmembrane region" description="Helical" evidence="1">
    <location>
        <begin position="12"/>
        <end position="37"/>
    </location>
</feature>
<dbReference type="Proteomes" id="UP000835052">
    <property type="component" value="Unassembled WGS sequence"/>
</dbReference>
<gene>
    <name evidence="2" type="ORF">CAUJ_LOCUS5851</name>
</gene>